<dbReference type="Gene3D" id="3.30.2020.30">
    <property type="match status" value="1"/>
</dbReference>
<dbReference type="AlphaFoldDB" id="A0A2K8KTM5"/>
<evidence type="ECO:0000313" key="5">
    <source>
        <dbReference type="Proteomes" id="UP000229757"/>
    </source>
</evidence>
<accession>A0A2K8KTM5</accession>
<dbReference type="PANTHER" id="PTHR35303">
    <property type="entry name" value="OS02G0197800 PROTEIN"/>
    <property type="match status" value="1"/>
</dbReference>
<proteinExistence type="predicted"/>
<dbReference type="RefSeq" id="WP_100258193.1">
    <property type="nucleotide sequence ID" value="NZ_CP011797.1"/>
</dbReference>
<keyword evidence="1" id="KW-0479">Metal-binding</keyword>
<dbReference type="Pfam" id="PF06155">
    <property type="entry name" value="GBBH-like_N"/>
    <property type="match status" value="1"/>
</dbReference>
<evidence type="ECO:0000259" key="3">
    <source>
        <dbReference type="Pfam" id="PF06155"/>
    </source>
</evidence>
<gene>
    <name evidence="4" type="ORF">REIFOR_02851</name>
</gene>
<evidence type="ECO:0000256" key="2">
    <source>
        <dbReference type="ARBA" id="ARBA00023004"/>
    </source>
</evidence>
<dbReference type="GO" id="GO:0046872">
    <property type="term" value="F:metal ion binding"/>
    <property type="evidence" value="ECO:0007669"/>
    <property type="project" value="UniProtKB-KW"/>
</dbReference>
<reference evidence="4 5" key="1">
    <citation type="journal article" date="2017" name="Environ. Microbiol.">
        <title>Genomic and physiological analyses of 'Reinekea forsetii' reveal a versatile opportunistic lifestyle during spring algae blooms.</title>
        <authorList>
            <person name="Avci B."/>
            <person name="Hahnke R.L."/>
            <person name="Chafee M."/>
            <person name="Fischer T."/>
            <person name="Gruber-Vodicka H."/>
            <person name="Tegetmeyer H.E."/>
            <person name="Harder J."/>
            <person name="Fuchs B.M."/>
            <person name="Amann R.I."/>
            <person name="Teeling H."/>
        </authorList>
    </citation>
    <scope>NUCLEOTIDE SEQUENCE [LARGE SCALE GENOMIC DNA]</scope>
    <source>
        <strain evidence="4 5">Hel1_31_D35</strain>
    </source>
</reference>
<feature type="domain" description="Gamma-butyrobetaine hydroxylase-like N-terminal" evidence="3">
    <location>
        <begin position="8"/>
        <end position="92"/>
    </location>
</feature>
<evidence type="ECO:0000313" key="4">
    <source>
        <dbReference type="EMBL" id="ATX77972.1"/>
    </source>
</evidence>
<sequence length="126" mass="14392">MHTAPLKIDYHRASQTLNLQWPDRVEHRLSAEFLRVHSPSAEVRGHGVGQQVLQVGKKAVAISGIEATGRYAIKIIFDDGHDSGLYDWTYLRHLGDQQELLWQSYLDRLKAQNASRESLFISLKQL</sequence>
<organism evidence="4 5">
    <name type="scientific">Reinekea forsetii</name>
    <dbReference type="NCBI Taxonomy" id="1336806"/>
    <lineage>
        <taxon>Bacteria</taxon>
        <taxon>Pseudomonadati</taxon>
        <taxon>Pseudomonadota</taxon>
        <taxon>Gammaproteobacteria</taxon>
        <taxon>Oceanospirillales</taxon>
        <taxon>Saccharospirillaceae</taxon>
        <taxon>Reinekea</taxon>
    </lineage>
</organism>
<name>A0A2K8KTM5_9GAMM</name>
<evidence type="ECO:0000256" key="1">
    <source>
        <dbReference type="ARBA" id="ARBA00022723"/>
    </source>
</evidence>
<dbReference type="InterPro" id="IPR038492">
    <property type="entry name" value="GBBH-like_N_sf"/>
</dbReference>
<dbReference type="EMBL" id="CP011797">
    <property type="protein sequence ID" value="ATX77972.1"/>
    <property type="molecule type" value="Genomic_DNA"/>
</dbReference>
<dbReference type="InterPro" id="IPR010376">
    <property type="entry name" value="GBBH-like_N"/>
</dbReference>
<dbReference type="PANTHER" id="PTHR35303:SF5">
    <property type="entry name" value="OS02G0197800 PROTEIN"/>
    <property type="match status" value="1"/>
</dbReference>
<dbReference type="Proteomes" id="UP000229757">
    <property type="component" value="Chromosome"/>
</dbReference>
<keyword evidence="2" id="KW-0408">Iron</keyword>
<protein>
    <submittedName>
        <fullName evidence="4">1-(5-phosphoribosyl)-5-[(5-phosphoribosylamino) methylideneamino] imidazole-4-carboxamide isomerase</fullName>
    </submittedName>
</protein>
<dbReference type="KEGG" id="rfo:REIFOR_02851"/>
<keyword evidence="4" id="KW-0413">Isomerase</keyword>
<dbReference type="GO" id="GO:0016853">
    <property type="term" value="F:isomerase activity"/>
    <property type="evidence" value="ECO:0007669"/>
    <property type="project" value="UniProtKB-KW"/>
</dbReference>
<keyword evidence="5" id="KW-1185">Reference proteome</keyword>
<dbReference type="OrthoDB" id="9794178at2"/>